<dbReference type="GeneID" id="111011215"/>
<dbReference type="KEGG" id="mcha:111011215"/>
<keyword evidence="8" id="KW-0539">Nucleus</keyword>
<feature type="compositionally biased region" description="Low complexity" evidence="10">
    <location>
        <begin position="256"/>
        <end position="265"/>
    </location>
</feature>
<dbReference type="GO" id="GO:0005730">
    <property type="term" value="C:nucleolus"/>
    <property type="evidence" value="ECO:0007669"/>
    <property type="project" value="UniProtKB-SubCell"/>
</dbReference>
<gene>
    <name evidence="13" type="primary">LOC111011215</name>
</gene>
<evidence type="ECO:0000256" key="8">
    <source>
        <dbReference type="ARBA" id="ARBA00023242"/>
    </source>
</evidence>
<dbReference type="AlphaFoldDB" id="A0A6J1CG52"/>
<reference evidence="13" key="1">
    <citation type="submission" date="2025-08" db="UniProtKB">
        <authorList>
            <consortium name="RefSeq"/>
        </authorList>
    </citation>
    <scope>IDENTIFICATION</scope>
    <source>
        <strain evidence="13">OHB3-1</strain>
    </source>
</reference>
<keyword evidence="9" id="KW-0863">Zinc-finger</keyword>
<dbReference type="Pfam" id="PF17800">
    <property type="entry name" value="NPL"/>
    <property type="match status" value="1"/>
</dbReference>
<keyword evidence="9" id="KW-0862">Zinc</keyword>
<evidence type="ECO:0000256" key="6">
    <source>
        <dbReference type="ARBA" id="ARBA00023015"/>
    </source>
</evidence>
<proteinExistence type="inferred from homology"/>
<protein>
    <submittedName>
        <fullName evidence="13">Histone deacetylase HDT1-like</fullName>
    </submittedName>
</protein>
<evidence type="ECO:0000313" key="12">
    <source>
        <dbReference type="Proteomes" id="UP000504603"/>
    </source>
</evidence>
<sequence>MEFWGVEVKPGQALAVKPGDQKYLHLSQATLGEIKKDKANESVTIFLKIGDQKLVLGVLSAEKFPQLSFDLVFEKEFELSHNGKSGSIYCLGYQASAEDQEHEEYLDSDFGSEDEELALHPAQNGKPSQKEKAIVEKLNAMKPESSKKADVKPLDPSKEDEDDDSEDDDESDEDDDSDDESDEEMLGADSDSDDEDDGTESDEETPKKVESNKKRSNDSASKTPLSKKAKLASAEKTDAKKGGHTATPHPAKKPAKTAGKTETPKSGGQFSCKSCDKSFGSDGALQSHSKAKHAGK</sequence>
<keyword evidence="12" id="KW-1185">Reference proteome</keyword>
<keyword evidence="5" id="KW-0156">Chromatin regulator</keyword>
<keyword evidence="9" id="KW-0479">Metal-binding</keyword>
<comment type="similarity">
    <text evidence="2">Belongs to the histone deacetylase HD2 family.</text>
</comment>
<organism evidence="12 13">
    <name type="scientific">Momordica charantia</name>
    <name type="common">Bitter gourd</name>
    <name type="synonym">Balsam pear</name>
    <dbReference type="NCBI Taxonomy" id="3673"/>
    <lineage>
        <taxon>Eukaryota</taxon>
        <taxon>Viridiplantae</taxon>
        <taxon>Streptophyta</taxon>
        <taxon>Embryophyta</taxon>
        <taxon>Tracheophyta</taxon>
        <taxon>Spermatophyta</taxon>
        <taxon>Magnoliopsida</taxon>
        <taxon>eudicotyledons</taxon>
        <taxon>Gunneridae</taxon>
        <taxon>Pentapetalae</taxon>
        <taxon>rosids</taxon>
        <taxon>fabids</taxon>
        <taxon>Cucurbitales</taxon>
        <taxon>Cucurbitaceae</taxon>
        <taxon>Momordiceae</taxon>
        <taxon>Momordica</taxon>
    </lineage>
</organism>
<dbReference type="PROSITE" id="PS50157">
    <property type="entry name" value="ZINC_FINGER_C2H2_2"/>
    <property type="match status" value="1"/>
</dbReference>
<feature type="compositionally biased region" description="Basic and acidic residues" evidence="10">
    <location>
        <begin position="204"/>
        <end position="217"/>
    </location>
</feature>
<evidence type="ECO:0000256" key="4">
    <source>
        <dbReference type="ARBA" id="ARBA00022801"/>
    </source>
</evidence>
<name>A0A6J1CG52_MOMCH</name>
<keyword evidence="4" id="KW-0378">Hydrolase</keyword>
<evidence type="ECO:0000256" key="7">
    <source>
        <dbReference type="ARBA" id="ARBA00023163"/>
    </source>
</evidence>
<keyword evidence="6" id="KW-0805">Transcription regulation</keyword>
<dbReference type="OrthoDB" id="2019803at2759"/>
<dbReference type="GO" id="GO:0008270">
    <property type="term" value="F:zinc ion binding"/>
    <property type="evidence" value="ECO:0007669"/>
    <property type="project" value="UniProtKB-KW"/>
</dbReference>
<dbReference type="Gene3D" id="2.60.120.340">
    <property type="entry name" value="Nucleoplasmin core domain"/>
    <property type="match status" value="1"/>
</dbReference>
<dbReference type="InterPro" id="IPR041232">
    <property type="entry name" value="NPL"/>
</dbReference>
<comment type="subcellular location">
    <subcellularLocation>
        <location evidence="1">Nucleus</location>
        <location evidence="1">Nucleolus</location>
    </subcellularLocation>
</comment>
<evidence type="ECO:0000256" key="9">
    <source>
        <dbReference type="PROSITE-ProRule" id="PRU00042"/>
    </source>
</evidence>
<dbReference type="PROSITE" id="PS00028">
    <property type="entry name" value="ZINC_FINGER_C2H2_1"/>
    <property type="match status" value="1"/>
</dbReference>
<evidence type="ECO:0000256" key="10">
    <source>
        <dbReference type="SAM" id="MobiDB-lite"/>
    </source>
</evidence>
<feature type="domain" description="C2H2-type" evidence="11">
    <location>
        <begin position="270"/>
        <end position="296"/>
    </location>
</feature>
<evidence type="ECO:0000256" key="2">
    <source>
        <dbReference type="ARBA" id="ARBA00006673"/>
    </source>
</evidence>
<evidence type="ECO:0000256" key="5">
    <source>
        <dbReference type="ARBA" id="ARBA00022853"/>
    </source>
</evidence>
<feature type="region of interest" description="Disordered" evidence="10">
    <location>
        <begin position="119"/>
        <end position="296"/>
    </location>
</feature>
<dbReference type="InterPro" id="IPR013087">
    <property type="entry name" value="Znf_C2H2_type"/>
</dbReference>
<dbReference type="Proteomes" id="UP000504603">
    <property type="component" value="Unplaced"/>
</dbReference>
<feature type="compositionally biased region" description="Acidic residues" evidence="10">
    <location>
        <begin position="158"/>
        <end position="203"/>
    </location>
</feature>
<keyword evidence="3" id="KW-0678">Repressor</keyword>
<evidence type="ECO:0000256" key="1">
    <source>
        <dbReference type="ARBA" id="ARBA00004604"/>
    </source>
</evidence>
<dbReference type="GO" id="GO:0016787">
    <property type="term" value="F:hydrolase activity"/>
    <property type="evidence" value="ECO:0007669"/>
    <property type="project" value="UniProtKB-KW"/>
</dbReference>
<dbReference type="RefSeq" id="XP_022140604.1">
    <property type="nucleotide sequence ID" value="XM_022284912.1"/>
</dbReference>
<dbReference type="GO" id="GO:0006325">
    <property type="term" value="P:chromatin organization"/>
    <property type="evidence" value="ECO:0007669"/>
    <property type="project" value="UniProtKB-KW"/>
</dbReference>
<evidence type="ECO:0000259" key="11">
    <source>
        <dbReference type="PROSITE" id="PS50157"/>
    </source>
</evidence>
<feature type="compositionally biased region" description="Basic and acidic residues" evidence="10">
    <location>
        <begin position="144"/>
        <end position="157"/>
    </location>
</feature>
<evidence type="ECO:0000256" key="3">
    <source>
        <dbReference type="ARBA" id="ARBA00022491"/>
    </source>
</evidence>
<dbReference type="FunFam" id="2.60.120.340:FF:000004">
    <property type="entry name" value="Histone deacetylase HDT1"/>
    <property type="match status" value="1"/>
</dbReference>
<accession>A0A6J1CG52</accession>
<keyword evidence="7" id="KW-0804">Transcription</keyword>
<evidence type="ECO:0000313" key="13">
    <source>
        <dbReference type="RefSeq" id="XP_022140604.1"/>
    </source>
</evidence>